<dbReference type="AlphaFoldDB" id="A0AAV4Q024"/>
<name>A0AAV4Q024_CAEEX</name>
<accession>A0AAV4Q024</accession>
<proteinExistence type="predicted"/>
<organism evidence="2 3">
    <name type="scientific">Caerostris extrusa</name>
    <name type="common">Bark spider</name>
    <name type="synonym">Caerostris bankana</name>
    <dbReference type="NCBI Taxonomy" id="172846"/>
    <lineage>
        <taxon>Eukaryota</taxon>
        <taxon>Metazoa</taxon>
        <taxon>Ecdysozoa</taxon>
        <taxon>Arthropoda</taxon>
        <taxon>Chelicerata</taxon>
        <taxon>Arachnida</taxon>
        <taxon>Araneae</taxon>
        <taxon>Araneomorphae</taxon>
        <taxon>Entelegynae</taxon>
        <taxon>Araneoidea</taxon>
        <taxon>Araneidae</taxon>
        <taxon>Caerostris</taxon>
    </lineage>
</organism>
<feature type="region of interest" description="Disordered" evidence="1">
    <location>
        <begin position="56"/>
        <end position="87"/>
    </location>
</feature>
<keyword evidence="3" id="KW-1185">Reference proteome</keyword>
<protein>
    <submittedName>
        <fullName evidence="2">Uncharacterized protein</fullName>
    </submittedName>
</protein>
<evidence type="ECO:0000313" key="3">
    <source>
        <dbReference type="Proteomes" id="UP001054945"/>
    </source>
</evidence>
<dbReference type="EMBL" id="BPLR01005327">
    <property type="protein sequence ID" value="GIY01481.1"/>
    <property type="molecule type" value="Genomic_DNA"/>
</dbReference>
<reference evidence="2 3" key="1">
    <citation type="submission" date="2021-06" db="EMBL/GenBank/DDBJ databases">
        <title>Caerostris extrusa draft genome.</title>
        <authorList>
            <person name="Kono N."/>
            <person name="Arakawa K."/>
        </authorList>
    </citation>
    <scope>NUCLEOTIDE SEQUENCE [LARGE SCALE GENOMIC DNA]</scope>
</reference>
<gene>
    <name evidence="2" type="ORF">CEXT_105611</name>
</gene>
<dbReference type="Proteomes" id="UP001054945">
    <property type="component" value="Unassembled WGS sequence"/>
</dbReference>
<sequence>MECICRSGRVSEVFNQCLREDSDDKLVANDFKLVILINVIWFEALDNWHQAAPFEDEAKSQIQSGAKPQGALQGVADGLETPSHPLN</sequence>
<evidence type="ECO:0000256" key="1">
    <source>
        <dbReference type="SAM" id="MobiDB-lite"/>
    </source>
</evidence>
<evidence type="ECO:0000313" key="2">
    <source>
        <dbReference type="EMBL" id="GIY01481.1"/>
    </source>
</evidence>
<comment type="caution">
    <text evidence="2">The sequence shown here is derived from an EMBL/GenBank/DDBJ whole genome shotgun (WGS) entry which is preliminary data.</text>
</comment>